<proteinExistence type="inferred from homology"/>
<dbReference type="InterPro" id="IPR036318">
    <property type="entry name" value="FAD-bd_PCMH-like_sf"/>
</dbReference>
<gene>
    <name evidence="7" type="ORF">K461DRAFT_302151</name>
</gene>
<protein>
    <submittedName>
        <fullName evidence="7">FAD binding domain-containing protein</fullName>
    </submittedName>
</protein>
<accession>A0A9P4IRZ0</accession>
<comment type="similarity">
    <text evidence="1">Belongs to the oxygen-dependent FAD-linked oxidoreductase family.</text>
</comment>
<dbReference type="Pfam" id="PF01565">
    <property type="entry name" value="FAD_binding_4"/>
    <property type="match status" value="1"/>
</dbReference>
<evidence type="ECO:0000256" key="1">
    <source>
        <dbReference type="ARBA" id="ARBA00005466"/>
    </source>
</evidence>
<dbReference type="InterPro" id="IPR016166">
    <property type="entry name" value="FAD-bd_PCMH"/>
</dbReference>
<dbReference type="OrthoDB" id="2151789at2759"/>
<evidence type="ECO:0000313" key="8">
    <source>
        <dbReference type="Proteomes" id="UP000799439"/>
    </source>
</evidence>
<keyword evidence="8" id="KW-1185">Reference proteome</keyword>
<keyword evidence="5" id="KW-0732">Signal</keyword>
<evidence type="ECO:0000256" key="2">
    <source>
        <dbReference type="ARBA" id="ARBA00022630"/>
    </source>
</evidence>
<keyword evidence="4" id="KW-0560">Oxidoreductase</keyword>
<dbReference type="PANTHER" id="PTHR42973:SF34">
    <property type="entry name" value="FAD BINDING DOMAIN PROTEIN (AFU_ORTHOLOGUE AFUA_3G02770)"/>
    <property type="match status" value="1"/>
</dbReference>
<dbReference type="GO" id="GO:0016491">
    <property type="term" value="F:oxidoreductase activity"/>
    <property type="evidence" value="ECO:0007669"/>
    <property type="project" value="UniProtKB-KW"/>
</dbReference>
<name>A0A9P4IRZ0_9PEZI</name>
<evidence type="ECO:0000259" key="6">
    <source>
        <dbReference type="PROSITE" id="PS51387"/>
    </source>
</evidence>
<dbReference type="GO" id="GO:0071949">
    <property type="term" value="F:FAD binding"/>
    <property type="evidence" value="ECO:0007669"/>
    <property type="project" value="InterPro"/>
</dbReference>
<keyword evidence="3" id="KW-0274">FAD</keyword>
<keyword evidence="2" id="KW-0285">Flavoprotein</keyword>
<dbReference type="InterPro" id="IPR016169">
    <property type="entry name" value="FAD-bd_PCMH_sub2"/>
</dbReference>
<feature type="chain" id="PRO_5040473938" evidence="5">
    <location>
        <begin position="21"/>
        <end position="560"/>
    </location>
</feature>
<evidence type="ECO:0000313" key="7">
    <source>
        <dbReference type="EMBL" id="KAF2148606.1"/>
    </source>
</evidence>
<dbReference type="AlphaFoldDB" id="A0A9P4IRZ0"/>
<feature type="domain" description="FAD-binding PCMH-type" evidence="6">
    <location>
        <begin position="98"/>
        <end position="280"/>
    </location>
</feature>
<dbReference type="Gene3D" id="3.30.465.10">
    <property type="match status" value="1"/>
</dbReference>
<evidence type="ECO:0000256" key="5">
    <source>
        <dbReference type="SAM" id="SignalP"/>
    </source>
</evidence>
<dbReference type="SUPFAM" id="SSF56176">
    <property type="entry name" value="FAD-binding/transporter-associated domain-like"/>
    <property type="match status" value="1"/>
</dbReference>
<comment type="caution">
    <text evidence="7">The sequence shown here is derived from an EMBL/GenBank/DDBJ whole genome shotgun (WGS) entry which is preliminary data.</text>
</comment>
<dbReference type="Proteomes" id="UP000799439">
    <property type="component" value="Unassembled WGS sequence"/>
</dbReference>
<evidence type="ECO:0000256" key="4">
    <source>
        <dbReference type="ARBA" id="ARBA00023002"/>
    </source>
</evidence>
<dbReference type="EMBL" id="ML996093">
    <property type="protein sequence ID" value="KAF2148606.1"/>
    <property type="molecule type" value="Genomic_DNA"/>
</dbReference>
<dbReference type="PROSITE" id="PS51387">
    <property type="entry name" value="FAD_PCMH"/>
    <property type="match status" value="1"/>
</dbReference>
<organism evidence="7 8">
    <name type="scientific">Myriangium duriaei CBS 260.36</name>
    <dbReference type="NCBI Taxonomy" id="1168546"/>
    <lineage>
        <taxon>Eukaryota</taxon>
        <taxon>Fungi</taxon>
        <taxon>Dikarya</taxon>
        <taxon>Ascomycota</taxon>
        <taxon>Pezizomycotina</taxon>
        <taxon>Dothideomycetes</taxon>
        <taxon>Dothideomycetidae</taxon>
        <taxon>Myriangiales</taxon>
        <taxon>Myriangiaceae</taxon>
        <taxon>Myriangium</taxon>
    </lineage>
</organism>
<dbReference type="PANTHER" id="PTHR42973">
    <property type="entry name" value="BINDING OXIDOREDUCTASE, PUTATIVE (AFU_ORTHOLOGUE AFUA_1G17690)-RELATED"/>
    <property type="match status" value="1"/>
</dbReference>
<evidence type="ECO:0000256" key="3">
    <source>
        <dbReference type="ARBA" id="ARBA00022827"/>
    </source>
</evidence>
<dbReference type="InterPro" id="IPR050416">
    <property type="entry name" value="FAD-linked_Oxidoreductase"/>
</dbReference>
<reference evidence="7" key="1">
    <citation type="journal article" date="2020" name="Stud. Mycol.">
        <title>101 Dothideomycetes genomes: a test case for predicting lifestyles and emergence of pathogens.</title>
        <authorList>
            <person name="Haridas S."/>
            <person name="Albert R."/>
            <person name="Binder M."/>
            <person name="Bloem J."/>
            <person name="Labutti K."/>
            <person name="Salamov A."/>
            <person name="Andreopoulos B."/>
            <person name="Baker S."/>
            <person name="Barry K."/>
            <person name="Bills G."/>
            <person name="Bluhm B."/>
            <person name="Cannon C."/>
            <person name="Castanera R."/>
            <person name="Culley D."/>
            <person name="Daum C."/>
            <person name="Ezra D."/>
            <person name="Gonzalez J."/>
            <person name="Henrissat B."/>
            <person name="Kuo A."/>
            <person name="Liang C."/>
            <person name="Lipzen A."/>
            <person name="Lutzoni F."/>
            <person name="Magnuson J."/>
            <person name="Mondo S."/>
            <person name="Nolan M."/>
            <person name="Ohm R."/>
            <person name="Pangilinan J."/>
            <person name="Park H.-J."/>
            <person name="Ramirez L."/>
            <person name="Alfaro M."/>
            <person name="Sun H."/>
            <person name="Tritt A."/>
            <person name="Yoshinaga Y."/>
            <person name="Zwiers L.-H."/>
            <person name="Turgeon B."/>
            <person name="Goodwin S."/>
            <person name="Spatafora J."/>
            <person name="Crous P."/>
            <person name="Grigoriev I."/>
        </authorList>
    </citation>
    <scope>NUCLEOTIDE SEQUENCE</scope>
    <source>
        <strain evidence="7">CBS 260.36</strain>
    </source>
</reference>
<sequence>MTRSLITLIGLAALVHSDKAMSIESSDFDVVQALKDNGVEPYVLPELQQVSQFQNGQASQFCTAACSTLESLYGPEAVQQNSTLDPTFSNSYWSTIQGDTIPKCVFSPTSPTGVSVVILLSRYTRCPFAVKSGGHVPFAGASNAPGGITVTFEKMKALTLSPDKSTVSVEPGNVWGYVYAQLKKHGLTAVGGRLYDIGVGGLTLGGGLSYIANLHGWACDNVASYEANMFVLQLIQKVIVACGRRVIASPTQNSDLYFALRGGGTNFGVIVKFNLYTYRLDGGVIWSGPMLFAEEHHLAVVKAFAEMNKDAKKDPNAGTWLALGRRNGAQIIAGELYYAKPDAQNASIFARYKSTPAILDHTENVQIDEFSGSVARINPRGYRQNYATMTIKNDEKMITIAKDIFMEESKDASEIPGSRPALYFHALSLPQLENMLRNGGNPLGLHPKDGPLVILTFSNRWNHTQHDKLFNDLRARAYRKIKKEAISRGFYHNYLYMNFAGENQDVISSYGINNKRRLISIARKYDPTGVFQHLSPGYFKLRKAPASHKCGWTARNELLS</sequence>
<feature type="signal peptide" evidence="5">
    <location>
        <begin position="1"/>
        <end position="20"/>
    </location>
</feature>
<dbReference type="InterPro" id="IPR006094">
    <property type="entry name" value="Oxid_FAD_bind_N"/>
</dbReference>